<dbReference type="AlphaFoldDB" id="A0AAW2TC49"/>
<protein>
    <submittedName>
        <fullName evidence="2">Uncharacterized protein</fullName>
    </submittedName>
</protein>
<evidence type="ECO:0000313" key="2">
    <source>
        <dbReference type="EMBL" id="KAL0401872.1"/>
    </source>
</evidence>
<dbReference type="EMBL" id="JACGWN010000015">
    <property type="protein sequence ID" value="KAL0401872.1"/>
    <property type="molecule type" value="Genomic_DNA"/>
</dbReference>
<accession>A0AAW2TC49</accession>
<comment type="caution">
    <text evidence="2">The sequence shown here is derived from an EMBL/GenBank/DDBJ whole genome shotgun (WGS) entry which is preliminary data.</text>
</comment>
<name>A0AAW2TC49_9LAMI</name>
<reference evidence="2" key="2">
    <citation type="journal article" date="2024" name="Plant">
        <title>Genomic evolution and insights into agronomic trait innovations of Sesamum species.</title>
        <authorList>
            <person name="Miao H."/>
            <person name="Wang L."/>
            <person name="Qu L."/>
            <person name="Liu H."/>
            <person name="Sun Y."/>
            <person name="Le M."/>
            <person name="Wang Q."/>
            <person name="Wei S."/>
            <person name="Zheng Y."/>
            <person name="Lin W."/>
            <person name="Duan Y."/>
            <person name="Cao H."/>
            <person name="Xiong S."/>
            <person name="Wang X."/>
            <person name="Wei L."/>
            <person name="Li C."/>
            <person name="Ma Q."/>
            <person name="Ju M."/>
            <person name="Zhao R."/>
            <person name="Li G."/>
            <person name="Mu C."/>
            <person name="Tian Q."/>
            <person name="Mei H."/>
            <person name="Zhang T."/>
            <person name="Gao T."/>
            <person name="Zhang H."/>
        </authorList>
    </citation>
    <scope>NUCLEOTIDE SEQUENCE</scope>
    <source>
        <strain evidence="2">KEN1</strain>
    </source>
</reference>
<feature type="region of interest" description="Disordered" evidence="1">
    <location>
        <begin position="1"/>
        <end position="23"/>
    </location>
</feature>
<evidence type="ECO:0000256" key="1">
    <source>
        <dbReference type="SAM" id="MobiDB-lite"/>
    </source>
</evidence>
<gene>
    <name evidence="2" type="ORF">Slati_4217100</name>
</gene>
<proteinExistence type="predicted"/>
<organism evidence="2">
    <name type="scientific">Sesamum latifolium</name>
    <dbReference type="NCBI Taxonomy" id="2727402"/>
    <lineage>
        <taxon>Eukaryota</taxon>
        <taxon>Viridiplantae</taxon>
        <taxon>Streptophyta</taxon>
        <taxon>Embryophyta</taxon>
        <taxon>Tracheophyta</taxon>
        <taxon>Spermatophyta</taxon>
        <taxon>Magnoliopsida</taxon>
        <taxon>eudicotyledons</taxon>
        <taxon>Gunneridae</taxon>
        <taxon>Pentapetalae</taxon>
        <taxon>asterids</taxon>
        <taxon>lamiids</taxon>
        <taxon>Lamiales</taxon>
        <taxon>Pedaliaceae</taxon>
        <taxon>Sesamum</taxon>
    </lineage>
</organism>
<reference evidence="2" key="1">
    <citation type="submission" date="2020-06" db="EMBL/GenBank/DDBJ databases">
        <authorList>
            <person name="Li T."/>
            <person name="Hu X."/>
            <person name="Zhang T."/>
            <person name="Song X."/>
            <person name="Zhang H."/>
            <person name="Dai N."/>
            <person name="Sheng W."/>
            <person name="Hou X."/>
            <person name="Wei L."/>
        </authorList>
    </citation>
    <scope>NUCLEOTIDE SEQUENCE</scope>
    <source>
        <strain evidence="2">KEN1</strain>
        <tissue evidence="2">Leaf</tissue>
    </source>
</reference>
<sequence>MLVQYEARPQKRKAKGPDVGGGRRVRHNQLLQARRALLLPRWAWTKERGMRFNSHGFQKMFALIAAKRGIGRGSVLNSSLIKIPAVKLISTNGLRVVNRSRRLRQWS</sequence>